<dbReference type="InterPro" id="IPR013783">
    <property type="entry name" value="Ig-like_fold"/>
</dbReference>
<name>A0A182W4K7_9DIPT</name>
<reference evidence="3" key="2">
    <citation type="submission" date="2020-05" db="UniProtKB">
        <authorList>
            <consortium name="EnsemblMetazoa"/>
        </authorList>
    </citation>
    <scope>IDENTIFICATION</scope>
    <source>
        <strain evidence="3">MINIMUS1</strain>
    </source>
</reference>
<dbReference type="Gene3D" id="2.60.40.10">
    <property type="entry name" value="Immunoglobulins"/>
    <property type="match status" value="1"/>
</dbReference>
<evidence type="ECO:0000313" key="4">
    <source>
        <dbReference type="Proteomes" id="UP000075920"/>
    </source>
</evidence>
<protein>
    <submittedName>
        <fullName evidence="3">Ig-like domain-containing protein</fullName>
    </submittedName>
</protein>
<dbReference type="FunFam" id="2.60.40.10:FF:000437">
    <property type="entry name" value="Beat-IIIc, isoform A"/>
    <property type="match status" value="1"/>
</dbReference>
<dbReference type="Proteomes" id="UP000075920">
    <property type="component" value="Unassembled WGS sequence"/>
</dbReference>
<dbReference type="PROSITE" id="PS50835">
    <property type="entry name" value="IG_LIKE"/>
    <property type="match status" value="1"/>
</dbReference>
<dbReference type="InterPro" id="IPR007110">
    <property type="entry name" value="Ig-like_dom"/>
</dbReference>
<feature type="region of interest" description="Disordered" evidence="1">
    <location>
        <begin position="302"/>
        <end position="393"/>
    </location>
</feature>
<evidence type="ECO:0000259" key="2">
    <source>
        <dbReference type="PROSITE" id="PS50835"/>
    </source>
</evidence>
<feature type="compositionally biased region" description="Polar residues" evidence="1">
    <location>
        <begin position="361"/>
        <end position="384"/>
    </location>
</feature>
<dbReference type="PANTHER" id="PTHR21261:SF8">
    <property type="entry name" value="BEATEN PATH IA, ISOFORM B-RELATED"/>
    <property type="match status" value="1"/>
</dbReference>
<dbReference type="InterPro" id="IPR003599">
    <property type="entry name" value="Ig_sub"/>
</dbReference>
<evidence type="ECO:0000313" key="3">
    <source>
        <dbReference type="EnsemblMetazoa" id="AMIN005270-PA"/>
    </source>
</evidence>
<dbReference type="SMART" id="SM00409">
    <property type="entry name" value="IG"/>
    <property type="match status" value="1"/>
</dbReference>
<dbReference type="STRING" id="112268.A0A182W4K7"/>
<proteinExistence type="predicted"/>
<dbReference type="InterPro" id="IPR036179">
    <property type="entry name" value="Ig-like_dom_sf"/>
</dbReference>
<organism evidence="3 4">
    <name type="scientific">Anopheles minimus</name>
    <dbReference type="NCBI Taxonomy" id="112268"/>
    <lineage>
        <taxon>Eukaryota</taxon>
        <taxon>Metazoa</taxon>
        <taxon>Ecdysozoa</taxon>
        <taxon>Arthropoda</taxon>
        <taxon>Hexapoda</taxon>
        <taxon>Insecta</taxon>
        <taxon>Pterygota</taxon>
        <taxon>Neoptera</taxon>
        <taxon>Endopterygota</taxon>
        <taxon>Diptera</taxon>
        <taxon>Nematocera</taxon>
        <taxon>Culicoidea</taxon>
        <taxon>Culicidae</taxon>
        <taxon>Anophelinae</taxon>
        <taxon>Anopheles</taxon>
    </lineage>
</organism>
<keyword evidence="4" id="KW-1185">Reference proteome</keyword>
<evidence type="ECO:0000256" key="1">
    <source>
        <dbReference type="SAM" id="MobiDB-lite"/>
    </source>
</evidence>
<feature type="compositionally biased region" description="Low complexity" evidence="1">
    <location>
        <begin position="311"/>
        <end position="321"/>
    </location>
</feature>
<reference evidence="4" key="1">
    <citation type="submission" date="2013-03" db="EMBL/GenBank/DDBJ databases">
        <title>The Genome Sequence of Anopheles minimus MINIMUS1.</title>
        <authorList>
            <consortium name="The Broad Institute Genomics Platform"/>
            <person name="Neafsey D.E."/>
            <person name="Walton C."/>
            <person name="Walker B."/>
            <person name="Young S.K."/>
            <person name="Zeng Q."/>
            <person name="Gargeya S."/>
            <person name="Fitzgerald M."/>
            <person name="Haas B."/>
            <person name="Abouelleil A."/>
            <person name="Allen A.W."/>
            <person name="Alvarado L."/>
            <person name="Arachchi H.M."/>
            <person name="Berlin A.M."/>
            <person name="Chapman S.B."/>
            <person name="Gainer-Dewar J."/>
            <person name="Goldberg J."/>
            <person name="Griggs A."/>
            <person name="Gujja S."/>
            <person name="Hansen M."/>
            <person name="Howarth C."/>
            <person name="Imamovic A."/>
            <person name="Ireland A."/>
            <person name="Larimer J."/>
            <person name="McCowan C."/>
            <person name="Murphy C."/>
            <person name="Pearson M."/>
            <person name="Poon T.W."/>
            <person name="Priest M."/>
            <person name="Roberts A."/>
            <person name="Saif S."/>
            <person name="Shea T."/>
            <person name="Sisk P."/>
            <person name="Sykes S."/>
            <person name="Wortman J."/>
            <person name="Nusbaum C."/>
            <person name="Birren B."/>
        </authorList>
    </citation>
    <scope>NUCLEOTIDE SEQUENCE [LARGE SCALE GENOMIC DNA]</scope>
    <source>
        <strain evidence="4">MINIMUS1</strain>
    </source>
</reference>
<dbReference type="EnsemblMetazoa" id="AMIN005270-RA">
    <property type="protein sequence ID" value="AMIN005270-PA"/>
    <property type="gene ID" value="AMIN005270"/>
</dbReference>
<dbReference type="AlphaFoldDB" id="A0A182W4K7"/>
<accession>A0A182W4K7</accession>
<dbReference type="VEuPathDB" id="VectorBase:AMIN005270"/>
<dbReference type="PANTHER" id="PTHR21261">
    <property type="entry name" value="BEAT PROTEIN"/>
    <property type="match status" value="1"/>
</dbReference>
<dbReference type="SUPFAM" id="SSF48726">
    <property type="entry name" value="Immunoglobulin"/>
    <property type="match status" value="1"/>
</dbReference>
<feature type="domain" description="Ig-like" evidence="2">
    <location>
        <begin position="122"/>
        <end position="239"/>
    </location>
</feature>
<sequence>MYTSYGVHNVHCTHGDIFSGRQRSCWWFTPTICRFAECRPYIKWDERRFVCGTWSWMRASSPREGPQVIVVQKENYSTWRADTRKRANCRMTAGQLEVGKVERTSHLKVHSIYLRASAGSVPVAMSHSVLGLESVHIQVPVAVLVGTSATLICECDLPDEDLYSVKWYKGKHEFFRYTSKEIPSIKIFPKAGISVNVNLSNASHLVLVNLEPQSTGKYSCEITEAAPSFHTKIATRTMNVVDLPTGEPQIVDMKSYYGAEEFLEVECRAGPSLPAPKLEWYVNDLPLRQPLQVPSRLEYSTHPALSGSATSYASPSNSKPSRSSRKKQSAKSSLPQHAPTVPTSTELESRENDLEEMGPGASTNRPLPAVVSTTQEPTANSSTSGEHRKGAANSRYELSVSRLKLLLEHGHFRNGKLKRHLPSMAVCRKRNRMPLYMVQDFAVVGMAEK</sequence>
<dbReference type="GO" id="GO:0008045">
    <property type="term" value="P:motor neuron axon guidance"/>
    <property type="evidence" value="ECO:0007669"/>
    <property type="project" value="TreeGrafter"/>
</dbReference>